<evidence type="ECO:0000256" key="10">
    <source>
        <dbReference type="ARBA" id="ARBA00022827"/>
    </source>
</evidence>
<comment type="catalytic activity">
    <reaction evidence="29">
        <text>(2E)-geranial + NADPH + O2 + H(+) = (1E)-2,6-dimethylhepta-1,5-dien-1-yl formate + NADP(+) + H2O</text>
        <dbReference type="Rhea" id="RHEA:54860"/>
        <dbReference type="ChEBI" id="CHEBI:15377"/>
        <dbReference type="ChEBI" id="CHEBI:15378"/>
        <dbReference type="ChEBI" id="CHEBI:15379"/>
        <dbReference type="ChEBI" id="CHEBI:16980"/>
        <dbReference type="ChEBI" id="CHEBI:57783"/>
        <dbReference type="ChEBI" id="CHEBI:58349"/>
        <dbReference type="ChEBI" id="CHEBI:138375"/>
    </reaction>
    <physiologicalReaction direction="left-to-right" evidence="29">
        <dbReference type="Rhea" id="RHEA:54861"/>
    </physiologicalReaction>
</comment>
<comment type="subcellular location">
    <subcellularLocation>
        <location evidence="2">Endoplasmic reticulum membrane</location>
        <topology evidence="2">Single-pass membrane protein</topology>
    </subcellularLocation>
    <subcellularLocation>
        <location evidence="3">Microsome membrane</location>
    </subcellularLocation>
</comment>
<evidence type="ECO:0000256" key="22">
    <source>
        <dbReference type="ARBA" id="ARBA00047574"/>
    </source>
</evidence>
<comment type="catalytic activity">
    <reaction evidence="22">
        <text>heptan-2-one + NADPH + O2 + H(+) = pentyl acetate + NADP(+) + H2O</text>
        <dbReference type="Rhea" id="RHEA:54836"/>
        <dbReference type="ChEBI" id="CHEBI:5672"/>
        <dbReference type="ChEBI" id="CHEBI:15377"/>
        <dbReference type="ChEBI" id="CHEBI:15378"/>
        <dbReference type="ChEBI" id="CHEBI:15379"/>
        <dbReference type="ChEBI" id="CHEBI:57783"/>
        <dbReference type="ChEBI" id="CHEBI:58349"/>
        <dbReference type="ChEBI" id="CHEBI:87362"/>
    </reaction>
    <physiologicalReaction direction="left-to-right" evidence="22">
        <dbReference type="Rhea" id="RHEA:54837"/>
    </physiologicalReaction>
</comment>
<keyword evidence="14 33" id="KW-0560">Oxidoreductase</keyword>
<keyword evidence="5" id="KW-0488">Methylation</keyword>
<dbReference type="SUPFAM" id="SSF51905">
    <property type="entry name" value="FAD/NAD(P)-binding domain"/>
    <property type="match status" value="2"/>
</dbReference>
<comment type="catalytic activity">
    <reaction evidence="26">
        <text>hypotaurine + NADPH + O2 + H(+) = taurine + NADP(+) + H2O</text>
        <dbReference type="Rhea" id="RHEA:69819"/>
        <dbReference type="ChEBI" id="CHEBI:15377"/>
        <dbReference type="ChEBI" id="CHEBI:15378"/>
        <dbReference type="ChEBI" id="CHEBI:15379"/>
        <dbReference type="ChEBI" id="CHEBI:57783"/>
        <dbReference type="ChEBI" id="CHEBI:57853"/>
        <dbReference type="ChEBI" id="CHEBI:58349"/>
        <dbReference type="ChEBI" id="CHEBI:507393"/>
        <dbReference type="EC" id="1.14.13.8"/>
    </reaction>
    <physiologicalReaction direction="left-to-right" evidence="26">
        <dbReference type="Rhea" id="RHEA:69820"/>
    </physiologicalReaction>
</comment>
<evidence type="ECO:0000256" key="9">
    <source>
        <dbReference type="ARBA" id="ARBA00022824"/>
    </source>
</evidence>
<comment type="catalytic activity">
    <reaction evidence="30">
        <text>heptan-4-one + NADPH + O2 + H(+) = propyl butanoate + NADP(+) + H2O</text>
        <dbReference type="Rhea" id="RHEA:54852"/>
        <dbReference type="ChEBI" id="CHEBI:15377"/>
        <dbReference type="ChEBI" id="CHEBI:15378"/>
        <dbReference type="ChEBI" id="CHEBI:15379"/>
        <dbReference type="ChEBI" id="CHEBI:57783"/>
        <dbReference type="ChEBI" id="CHEBI:58349"/>
        <dbReference type="ChEBI" id="CHEBI:89484"/>
        <dbReference type="ChEBI" id="CHEBI:89719"/>
    </reaction>
    <physiologicalReaction direction="left-to-right" evidence="30">
        <dbReference type="Rhea" id="RHEA:54853"/>
    </physiologicalReaction>
</comment>
<comment type="catalytic activity">
    <reaction evidence="31">
        <text>N,N-dimethylaniline + NADPH + O2 + H(+) = N,N-dimethylaniline N-oxide + NADP(+) + H2O</text>
        <dbReference type="Rhea" id="RHEA:24468"/>
        <dbReference type="ChEBI" id="CHEBI:15377"/>
        <dbReference type="ChEBI" id="CHEBI:15378"/>
        <dbReference type="ChEBI" id="CHEBI:15379"/>
        <dbReference type="ChEBI" id="CHEBI:16269"/>
        <dbReference type="ChEBI" id="CHEBI:17735"/>
        <dbReference type="ChEBI" id="CHEBI:57783"/>
        <dbReference type="ChEBI" id="CHEBI:58349"/>
        <dbReference type="EC" id="1.14.13.8"/>
    </reaction>
    <physiologicalReaction direction="left-to-right" evidence="31">
        <dbReference type="Rhea" id="RHEA:24469"/>
    </physiologicalReaction>
</comment>
<evidence type="ECO:0000256" key="15">
    <source>
        <dbReference type="ARBA" id="ARBA00023033"/>
    </source>
</evidence>
<evidence type="ECO:0000256" key="8">
    <source>
        <dbReference type="ARBA" id="ARBA00022692"/>
    </source>
</evidence>
<dbReference type="InterPro" id="IPR002257">
    <property type="entry name" value="Flavin_mOase_5"/>
</dbReference>
<evidence type="ECO:0000313" key="35">
    <source>
        <dbReference type="EMBL" id="KAF8781444.1"/>
    </source>
</evidence>
<name>A0A8T0EUN1_ARGBR</name>
<keyword evidence="8" id="KW-0812">Transmembrane</keyword>
<comment type="caution">
    <text evidence="35">The sequence shown here is derived from an EMBL/GenBank/DDBJ whole genome shotgun (WGS) entry which is preliminary data.</text>
</comment>
<evidence type="ECO:0000256" key="17">
    <source>
        <dbReference type="ARBA" id="ARBA00023136"/>
    </source>
</evidence>
<dbReference type="Proteomes" id="UP000807504">
    <property type="component" value="Unassembled WGS sequence"/>
</dbReference>
<dbReference type="GO" id="GO:0016174">
    <property type="term" value="F:NAD(P)H oxidase H2O2-forming activity"/>
    <property type="evidence" value="ECO:0007669"/>
    <property type="project" value="UniProtKB-EC"/>
</dbReference>
<keyword evidence="6" id="KW-0597">Phosphoprotein</keyword>
<sequence>MAKSVKKIAVVGGGFAGMCSVTCLKEEGGFEPVCFEKTSNPGGTWYYREEVEIGVPSIMPTTIINHSKEMGALSTYPPPKENNNFMRHSELYDYAINYFKSNDVLKHVQCNMEVISVKKAPDYEETGRWVVTVKNTVSSEETTDTYDGVMVCVGHVNRPNMPSYPGQDLFKGKILHTHSLKGVESYRDKTVVVVGMGCSGLDAAVETSNVAKQVYVSTRSGAHVFQRVGPHGYPYDYTLARRYIFSLFDIFPASFISWLLECLFMDPQFNQRLYTVQPKHHLLSKDPVINDHLASKLLSGLVKQERDIERFTEDGVIFEGDDEVTKADAVIMATGYTWKFPFLEDDVIVKEEGRINLYKCMFPTQLEHGTLVLIGFILPYGPGFPLGELQCRWATQVLAGNCKLPSKEEMLKDVIDRQAYNVKRYLPSEKMSLRVDFLPYCDDIASEFGAKPNFVKMFFTDPKLFFKLVFGPTLSYQYRLQGPHAWDGAREAIMTSEDRVLYPLNKGNLKETHENMLVTFIKKILRMIFF</sequence>
<dbReference type="GO" id="GO:0050660">
    <property type="term" value="F:flavin adenine dinucleotide binding"/>
    <property type="evidence" value="ECO:0007669"/>
    <property type="project" value="InterPro"/>
</dbReference>
<comment type="catalytic activity">
    <reaction evidence="25">
        <text>hexan-3-one + NADPH + O2 + H(+) = ethyl butanoate + NADP(+) + H2O</text>
        <dbReference type="Rhea" id="RHEA:54844"/>
        <dbReference type="ChEBI" id="CHEBI:15377"/>
        <dbReference type="ChEBI" id="CHEBI:15378"/>
        <dbReference type="ChEBI" id="CHEBI:15379"/>
        <dbReference type="ChEBI" id="CHEBI:57783"/>
        <dbReference type="ChEBI" id="CHEBI:58349"/>
        <dbReference type="ChEBI" id="CHEBI:88764"/>
        <dbReference type="ChEBI" id="CHEBI:89891"/>
    </reaction>
    <physiologicalReaction direction="left-to-right" evidence="25">
        <dbReference type="Rhea" id="RHEA:54845"/>
    </physiologicalReaction>
</comment>
<evidence type="ECO:0000256" key="11">
    <source>
        <dbReference type="ARBA" id="ARBA00022848"/>
    </source>
</evidence>
<comment type="function">
    <text evidence="19">Broad spectrum monooxygenase that catalyzes the oxygenation of a wide variety of nitrogen- and sulfur-containing compounds including xenobiotics. Catalyzes the S-oxygenation of hypotaurine to produce taurine, an organic osmolyte involved in cell volume regulation as well as a variety of cytoprotective and developmental processes. In vitro, catalyzes the N-oxygenation of trimethylamine (TMA) to produce trimethylamine N-oxide (TMAO) and could therefore participate to the detoxification of this compound that is generated by the action of gut microbiota from dietary precursors such as choline, choline containing compounds, betaine or L-carnitine.</text>
</comment>
<evidence type="ECO:0000256" key="33">
    <source>
        <dbReference type="PIRNR" id="PIRNR000332"/>
    </source>
</evidence>
<dbReference type="Pfam" id="PF00743">
    <property type="entry name" value="FMO-like"/>
    <property type="match status" value="1"/>
</dbReference>
<protein>
    <recommendedName>
        <fullName evidence="34">Flavin-containing monooxygenase</fullName>
        <ecNumber evidence="34">1.-.-.-</ecNumber>
    </recommendedName>
</protein>
<evidence type="ECO:0000256" key="5">
    <source>
        <dbReference type="ARBA" id="ARBA00022481"/>
    </source>
</evidence>
<reference evidence="35" key="2">
    <citation type="submission" date="2020-06" db="EMBL/GenBank/DDBJ databases">
        <authorList>
            <person name="Sheffer M."/>
        </authorList>
    </citation>
    <scope>NUCLEOTIDE SEQUENCE</scope>
</reference>
<comment type="catalytic activity">
    <reaction evidence="28">
        <text>octan-3-one + NADPH + O2 + H(+) = ethyl hexanoate + NADP(+) + H2O</text>
        <dbReference type="Rhea" id="RHEA:54856"/>
        <dbReference type="ChEBI" id="CHEBI:15377"/>
        <dbReference type="ChEBI" id="CHEBI:15378"/>
        <dbReference type="ChEBI" id="CHEBI:15379"/>
        <dbReference type="ChEBI" id="CHEBI:57783"/>
        <dbReference type="ChEBI" id="CHEBI:58349"/>
        <dbReference type="ChEBI" id="CHEBI:80946"/>
        <dbReference type="ChEBI" id="CHEBI:86055"/>
    </reaction>
    <physiologicalReaction direction="left-to-right" evidence="28">
        <dbReference type="Rhea" id="RHEA:54857"/>
    </physiologicalReaction>
</comment>
<evidence type="ECO:0000256" key="31">
    <source>
        <dbReference type="ARBA" id="ARBA00049443"/>
    </source>
</evidence>
<keyword evidence="36" id="KW-1185">Reference proteome</keyword>
<comment type="function">
    <text evidence="18">Acts as a Baeyer-Villiger monooxygenase on a broad range of substrates. Catalyzes the insertion of an oxygen atom into a carbon-carbon bond adjacent to a carbonyl, which converts ketones to esters. Active on diverse carbonyl compounds, whereas soft nucleophiles are mostly non- or poorly reactive. In contrast with other forms of FMO it is non- or poorly active on 'classical' substrates such as drugs, pesticides, and dietary components containing soft nucleophilic heteroatoms. Able to oxidize drug molecules bearing a carbonyl group on an aliphatic chain, such as nabumetone and pentoxifylline. Also, in the absence of substrates, shows slow but yet significant NADPH oxidase activity. Acts as a positive modulator of cholesterol biosynthesis as well as glucose homeostasis, promoting metabolic aging via pleiotropic effects.</text>
</comment>
<evidence type="ECO:0000256" key="19">
    <source>
        <dbReference type="ARBA" id="ARBA00045957"/>
    </source>
</evidence>
<evidence type="ECO:0000256" key="24">
    <source>
        <dbReference type="ARBA" id="ARBA00047864"/>
    </source>
</evidence>
<keyword evidence="9 33" id="KW-0256">Endoplasmic reticulum</keyword>
<dbReference type="GO" id="GO:0004499">
    <property type="term" value="F:N,N-dimethylaniline monooxygenase activity"/>
    <property type="evidence" value="ECO:0007669"/>
    <property type="project" value="UniProtKB-UniRule"/>
</dbReference>
<keyword evidence="17 33" id="KW-0472">Membrane</keyword>
<keyword evidence="16" id="KW-0443">Lipid metabolism</keyword>
<evidence type="ECO:0000256" key="14">
    <source>
        <dbReference type="ARBA" id="ARBA00023002"/>
    </source>
</evidence>
<comment type="catalytic activity">
    <reaction evidence="21">
        <text>hexan-3-one + NADPH + O2 + H(+) = propyl propanoate + NADP(+) + H2O</text>
        <dbReference type="Rhea" id="RHEA:54848"/>
        <dbReference type="ChEBI" id="CHEBI:15377"/>
        <dbReference type="ChEBI" id="CHEBI:15378"/>
        <dbReference type="ChEBI" id="CHEBI:15379"/>
        <dbReference type="ChEBI" id="CHEBI:57783"/>
        <dbReference type="ChEBI" id="CHEBI:58349"/>
        <dbReference type="ChEBI" id="CHEBI:89828"/>
        <dbReference type="ChEBI" id="CHEBI:89891"/>
    </reaction>
    <physiologicalReaction direction="left-to-right" evidence="21">
        <dbReference type="Rhea" id="RHEA:54849"/>
    </physiologicalReaction>
</comment>
<keyword evidence="12 33" id="KW-0521">NADP</keyword>
<evidence type="ECO:0000256" key="30">
    <source>
        <dbReference type="ARBA" id="ARBA00048990"/>
    </source>
</evidence>
<comment type="catalytic activity">
    <reaction evidence="20">
        <text>hypotaurine + NADH + O2 + H(+) = taurine + NAD(+) + H2O</text>
        <dbReference type="Rhea" id="RHEA:74111"/>
        <dbReference type="ChEBI" id="CHEBI:15377"/>
        <dbReference type="ChEBI" id="CHEBI:15378"/>
        <dbReference type="ChEBI" id="CHEBI:15379"/>
        <dbReference type="ChEBI" id="CHEBI:57540"/>
        <dbReference type="ChEBI" id="CHEBI:57853"/>
        <dbReference type="ChEBI" id="CHEBI:57945"/>
        <dbReference type="ChEBI" id="CHEBI:507393"/>
        <dbReference type="EC" id="1.14.13.8"/>
    </reaction>
    <physiologicalReaction direction="left-to-right" evidence="20">
        <dbReference type="Rhea" id="RHEA:74112"/>
    </physiologicalReaction>
</comment>
<evidence type="ECO:0000256" key="27">
    <source>
        <dbReference type="ARBA" id="ARBA00048088"/>
    </source>
</evidence>
<comment type="catalytic activity">
    <reaction evidence="27">
        <text>trimethylamine + NADPH + O2 = trimethylamine N-oxide + NADP(+) + H2O</text>
        <dbReference type="Rhea" id="RHEA:31979"/>
        <dbReference type="ChEBI" id="CHEBI:15377"/>
        <dbReference type="ChEBI" id="CHEBI:15379"/>
        <dbReference type="ChEBI" id="CHEBI:15724"/>
        <dbReference type="ChEBI" id="CHEBI:57783"/>
        <dbReference type="ChEBI" id="CHEBI:58349"/>
        <dbReference type="ChEBI" id="CHEBI:58389"/>
        <dbReference type="EC" id="1.14.13.148"/>
    </reaction>
    <physiologicalReaction direction="left-to-right" evidence="27">
        <dbReference type="Rhea" id="RHEA:31980"/>
    </physiologicalReaction>
</comment>
<dbReference type="GO" id="GO:0050661">
    <property type="term" value="F:NADP binding"/>
    <property type="evidence" value="ECO:0007669"/>
    <property type="project" value="InterPro"/>
</dbReference>
<evidence type="ECO:0000256" key="34">
    <source>
        <dbReference type="RuleBase" id="RU361177"/>
    </source>
</evidence>
<evidence type="ECO:0000256" key="4">
    <source>
        <dbReference type="ARBA" id="ARBA00009183"/>
    </source>
</evidence>
<gene>
    <name evidence="35" type="ORF">HNY73_011837</name>
</gene>
<evidence type="ECO:0000256" key="6">
    <source>
        <dbReference type="ARBA" id="ARBA00022553"/>
    </source>
</evidence>
<comment type="catalytic activity">
    <reaction evidence="32">
        <text>octan-3-one + NADPH + O2 + H(+) = pentyl propanoate + NADP(+) + H2O</text>
        <dbReference type="Rhea" id="RHEA:54840"/>
        <dbReference type="ChEBI" id="CHEBI:15377"/>
        <dbReference type="ChEBI" id="CHEBI:15378"/>
        <dbReference type="ChEBI" id="CHEBI:15379"/>
        <dbReference type="ChEBI" id="CHEBI:57783"/>
        <dbReference type="ChEBI" id="CHEBI:58349"/>
        <dbReference type="ChEBI" id="CHEBI:80946"/>
        <dbReference type="ChEBI" id="CHEBI:87373"/>
    </reaction>
    <physiologicalReaction direction="left-to-right" evidence="32">
        <dbReference type="Rhea" id="RHEA:54841"/>
    </physiologicalReaction>
</comment>
<evidence type="ECO:0000256" key="29">
    <source>
        <dbReference type="ARBA" id="ARBA00048989"/>
    </source>
</evidence>
<evidence type="ECO:0000313" key="36">
    <source>
        <dbReference type="Proteomes" id="UP000807504"/>
    </source>
</evidence>
<evidence type="ECO:0000256" key="20">
    <source>
        <dbReference type="ARBA" id="ARBA00047338"/>
    </source>
</evidence>
<dbReference type="PRINTS" id="PR01125">
    <property type="entry name" value="FMOXYGENASE5"/>
</dbReference>
<comment type="cofactor">
    <cofactor evidence="1 33 34">
        <name>FAD</name>
        <dbReference type="ChEBI" id="CHEBI:57692"/>
    </cofactor>
</comment>
<evidence type="ECO:0000256" key="16">
    <source>
        <dbReference type="ARBA" id="ARBA00023098"/>
    </source>
</evidence>
<proteinExistence type="inferred from homology"/>
<dbReference type="EMBL" id="JABXBU010001863">
    <property type="protein sequence ID" value="KAF8781444.1"/>
    <property type="molecule type" value="Genomic_DNA"/>
</dbReference>
<evidence type="ECO:0000256" key="21">
    <source>
        <dbReference type="ARBA" id="ARBA00047426"/>
    </source>
</evidence>
<evidence type="ECO:0000256" key="1">
    <source>
        <dbReference type="ARBA" id="ARBA00001974"/>
    </source>
</evidence>
<dbReference type="EC" id="1.-.-.-" evidence="34"/>
<dbReference type="AlphaFoldDB" id="A0A8T0EUN1"/>
<comment type="similarity">
    <text evidence="4 33 34">Belongs to the FMO family.</text>
</comment>
<evidence type="ECO:0000256" key="28">
    <source>
        <dbReference type="ARBA" id="ARBA00048459"/>
    </source>
</evidence>
<evidence type="ECO:0000256" key="2">
    <source>
        <dbReference type="ARBA" id="ARBA00004389"/>
    </source>
</evidence>
<dbReference type="InterPro" id="IPR020946">
    <property type="entry name" value="Flavin_mOase-like"/>
</dbReference>
<evidence type="ECO:0000256" key="12">
    <source>
        <dbReference type="ARBA" id="ARBA00022857"/>
    </source>
</evidence>
<evidence type="ECO:0000256" key="18">
    <source>
        <dbReference type="ARBA" id="ARBA00045722"/>
    </source>
</evidence>
<accession>A0A8T0EUN1</accession>
<dbReference type="PRINTS" id="PR00370">
    <property type="entry name" value="FMOXYGENASE"/>
</dbReference>
<keyword evidence="7 33" id="KW-0285">Flavoprotein</keyword>
<evidence type="ECO:0000256" key="7">
    <source>
        <dbReference type="ARBA" id="ARBA00022630"/>
    </source>
</evidence>
<dbReference type="InterPro" id="IPR050346">
    <property type="entry name" value="FMO-like"/>
</dbReference>
<dbReference type="PANTHER" id="PTHR23023">
    <property type="entry name" value="DIMETHYLANILINE MONOOXYGENASE"/>
    <property type="match status" value="1"/>
</dbReference>
<evidence type="ECO:0000256" key="3">
    <source>
        <dbReference type="ARBA" id="ARBA00004524"/>
    </source>
</evidence>
<dbReference type="GO" id="GO:0006629">
    <property type="term" value="P:lipid metabolic process"/>
    <property type="evidence" value="ECO:0007669"/>
    <property type="project" value="UniProtKB-KW"/>
</dbReference>
<evidence type="ECO:0000256" key="32">
    <source>
        <dbReference type="ARBA" id="ARBA00049475"/>
    </source>
</evidence>
<comment type="catalytic activity">
    <reaction evidence="24">
        <text>NADPH + O2 + H(+) = H2O2 + NADP(+)</text>
        <dbReference type="Rhea" id="RHEA:11260"/>
        <dbReference type="ChEBI" id="CHEBI:15378"/>
        <dbReference type="ChEBI" id="CHEBI:15379"/>
        <dbReference type="ChEBI" id="CHEBI:16240"/>
        <dbReference type="ChEBI" id="CHEBI:57783"/>
        <dbReference type="ChEBI" id="CHEBI:58349"/>
        <dbReference type="EC" id="1.6.3.1"/>
    </reaction>
    <physiologicalReaction direction="left-to-right" evidence="24">
        <dbReference type="Rhea" id="RHEA:11261"/>
    </physiologicalReaction>
</comment>
<dbReference type="GO" id="GO:0005789">
    <property type="term" value="C:endoplasmic reticulum membrane"/>
    <property type="evidence" value="ECO:0007669"/>
    <property type="project" value="UniProtKB-SubCell"/>
</dbReference>
<dbReference type="FunFam" id="3.50.50.60:FF:000159">
    <property type="entry name" value="Dimethylaniline monooxygenase [N-oxide-forming]"/>
    <property type="match status" value="1"/>
</dbReference>
<evidence type="ECO:0000256" key="23">
    <source>
        <dbReference type="ARBA" id="ARBA00047855"/>
    </source>
</evidence>
<dbReference type="Gene3D" id="3.50.50.60">
    <property type="entry name" value="FAD/NAD(P)-binding domain"/>
    <property type="match status" value="1"/>
</dbReference>
<keyword evidence="13" id="KW-1133">Transmembrane helix</keyword>
<dbReference type="GO" id="GO:0034899">
    <property type="term" value="F:trimethylamine monooxygenase activity"/>
    <property type="evidence" value="ECO:0007669"/>
    <property type="project" value="UniProtKB-EC"/>
</dbReference>
<organism evidence="35 36">
    <name type="scientific">Argiope bruennichi</name>
    <name type="common">Wasp spider</name>
    <name type="synonym">Aranea bruennichi</name>
    <dbReference type="NCBI Taxonomy" id="94029"/>
    <lineage>
        <taxon>Eukaryota</taxon>
        <taxon>Metazoa</taxon>
        <taxon>Ecdysozoa</taxon>
        <taxon>Arthropoda</taxon>
        <taxon>Chelicerata</taxon>
        <taxon>Arachnida</taxon>
        <taxon>Araneae</taxon>
        <taxon>Araneomorphae</taxon>
        <taxon>Entelegynae</taxon>
        <taxon>Araneoidea</taxon>
        <taxon>Araneidae</taxon>
        <taxon>Argiope</taxon>
    </lineage>
</organism>
<comment type="catalytic activity">
    <reaction evidence="23">
        <text>sulcatone + NADPH + O2 + H(+) = 4-methylpent-3-en-1-yl acetate + NADP(+) + H2O</text>
        <dbReference type="Rhea" id="RHEA:54864"/>
        <dbReference type="ChEBI" id="CHEBI:15377"/>
        <dbReference type="ChEBI" id="CHEBI:15378"/>
        <dbReference type="ChEBI" id="CHEBI:15379"/>
        <dbReference type="ChEBI" id="CHEBI:16310"/>
        <dbReference type="ChEBI" id="CHEBI:57783"/>
        <dbReference type="ChEBI" id="CHEBI:58349"/>
        <dbReference type="ChEBI" id="CHEBI:138373"/>
    </reaction>
    <physiologicalReaction direction="left-to-right" evidence="23">
        <dbReference type="Rhea" id="RHEA:54865"/>
    </physiologicalReaction>
</comment>
<evidence type="ECO:0000256" key="26">
    <source>
        <dbReference type="ARBA" id="ARBA00048041"/>
    </source>
</evidence>
<evidence type="ECO:0000256" key="25">
    <source>
        <dbReference type="ARBA" id="ARBA00047977"/>
    </source>
</evidence>
<dbReference type="PIRSF" id="PIRSF000332">
    <property type="entry name" value="FMO"/>
    <property type="match status" value="1"/>
</dbReference>
<dbReference type="InterPro" id="IPR000960">
    <property type="entry name" value="Flavin_mOase"/>
</dbReference>
<keyword evidence="15 33" id="KW-0503">Monooxygenase</keyword>
<keyword evidence="10 33" id="KW-0274">FAD</keyword>
<keyword evidence="11" id="KW-0492">Microsome</keyword>
<reference evidence="35" key="1">
    <citation type="journal article" date="2020" name="bioRxiv">
        <title>Chromosome-level reference genome of the European wasp spider Argiope bruennichi: a resource for studies on range expansion and evolutionary adaptation.</title>
        <authorList>
            <person name="Sheffer M.M."/>
            <person name="Hoppe A."/>
            <person name="Krehenwinkel H."/>
            <person name="Uhl G."/>
            <person name="Kuss A.W."/>
            <person name="Jensen L."/>
            <person name="Jensen C."/>
            <person name="Gillespie R.G."/>
            <person name="Hoff K.J."/>
            <person name="Prost S."/>
        </authorList>
    </citation>
    <scope>NUCLEOTIDE SEQUENCE</scope>
</reference>
<dbReference type="InterPro" id="IPR036188">
    <property type="entry name" value="FAD/NAD-bd_sf"/>
</dbReference>
<evidence type="ECO:0000256" key="13">
    <source>
        <dbReference type="ARBA" id="ARBA00022989"/>
    </source>
</evidence>